<organism evidence="2 3">
    <name type="scientific">Capsaspora owczarzaki (strain ATCC 30864)</name>
    <dbReference type="NCBI Taxonomy" id="595528"/>
    <lineage>
        <taxon>Eukaryota</taxon>
        <taxon>Filasterea</taxon>
        <taxon>Capsaspora</taxon>
    </lineage>
</organism>
<evidence type="ECO:0000256" key="1">
    <source>
        <dbReference type="SAM" id="MobiDB-lite"/>
    </source>
</evidence>
<feature type="compositionally biased region" description="Low complexity" evidence="1">
    <location>
        <begin position="726"/>
        <end position="740"/>
    </location>
</feature>
<keyword evidence="3" id="KW-1185">Reference proteome</keyword>
<dbReference type="STRING" id="595528.A0A0D2WIX8"/>
<feature type="compositionally biased region" description="Low complexity" evidence="1">
    <location>
        <begin position="94"/>
        <end position="106"/>
    </location>
</feature>
<protein>
    <submittedName>
        <fullName evidence="2">Uncharacterized protein</fullName>
    </submittedName>
</protein>
<accession>A0A0D2WIX8</accession>
<feature type="compositionally biased region" description="Pro residues" evidence="1">
    <location>
        <begin position="418"/>
        <end position="430"/>
    </location>
</feature>
<dbReference type="InParanoid" id="A0A0D2WIX8"/>
<feature type="compositionally biased region" description="Low complexity" evidence="1">
    <location>
        <begin position="134"/>
        <end position="150"/>
    </location>
</feature>
<feature type="region of interest" description="Disordered" evidence="1">
    <location>
        <begin position="1"/>
        <end position="200"/>
    </location>
</feature>
<feature type="compositionally biased region" description="Basic and acidic residues" evidence="1">
    <location>
        <begin position="567"/>
        <end position="592"/>
    </location>
</feature>
<proteinExistence type="predicted"/>
<feature type="region of interest" description="Disordered" evidence="1">
    <location>
        <begin position="546"/>
        <end position="612"/>
    </location>
</feature>
<feature type="region of interest" description="Disordered" evidence="1">
    <location>
        <begin position="398"/>
        <end position="437"/>
    </location>
</feature>
<name>A0A0D2WIX8_CAPO3</name>
<feature type="compositionally biased region" description="Polar residues" evidence="1">
    <location>
        <begin position="238"/>
        <end position="255"/>
    </location>
</feature>
<dbReference type="Proteomes" id="UP000008743">
    <property type="component" value="Unassembled WGS sequence"/>
</dbReference>
<dbReference type="EMBL" id="KE346361">
    <property type="protein sequence ID" value="KJE89905.1"/>
    <property type="molecule type" value="Genomic_DNA"/>
</dbReference>
<feature type="region of interest" description="Disordered" evidence="1">
    <location>
        <begin position="270"/>
        <end position="293"/>
    </location>
</feature>
<feature type="region of interest" description="Disordered" evidence="1">
    <location>
        <begin position="513"/>
        <end position="532"/>
    </location>
</feature>
<feature type="region of interest" description="Disordered" evidence="1">
    <location>
        <begin position="234"/>
        <end position="255"/>
    </location>
</feature>
<evidence type="ECO:0000313" key="3">
    <source>
        <dbReference type="Proteomes" id="UP000008743"/>
    </source>
</evidence>
<feature type="compositionally biased region" description="Pro residues" evidence="1">
    <location>
        <begin position="315"/>
        <end position="333"/>
    </location>
</feature>
<feature type="compositionally biased region" description="Low complexity" evidence="1">
    <location>
        <begin position="10"/>
        <end position="76"/>
    </location>
</feature>
<sequence>MTIRDPPVPSAASASSLASSSTSSTSSTSSSDLASASSSSSSLPSSTSSSASGMTSSPSQPQPTSASTAPATKPPSMTDSRDSGSGSGSGSGDGAQQQQQQQQSSAMRHHSQSAALSRHPQLHPTQPPPPQPPQQQQQQQPPLQQQQQQQRQHKLTAPLPGSPSPQQPSAAAWPPTTSFSVTGPVSAPAPAPGSWPAAAVAPPATTNTLAALGSGPAASGAAVADAAFIPPSADLEQQPVTSSNGLQGSAAPHTSTAYPQQMYHRLADQGAADSPMAGGGTAPIPMPVEPSSQPFEAVSADYRVLPPLMGSFSNPPPPALYLYPHPPPPPPPQGDGYGALGANPALAQPQPLPQPQQLQPQTQAQYQVQTQGYAQYPGLKPSVPQFPHPAQFRALPYELQQQPPPPPPPLQHQLQQPQPYPVFPPMPYPPQESAHVPQMQPHLHQFPGMQYASANNAAPFNYPPPSMPLPPQPPQLPPMMLPPMPQGLAAQRVPPPPQHAAMGNAQHLQSAHRDFNSSLSPMPASDPSPAITAPALAPALKAEAGVSYDGAKRRPSRSISMDEVSDSEFRQHNKRRGSLEHVTRSKRMKEEANLEEAGSRDAVQNGTHRPLTHLPPLLEQQAHRGPSPVFKGNDPARHRALRAKRKAQQKEQSDFVQSMLVTVPNIMAMLQHITTELQRLSQMVRPINNLLLHVAPLAALRGDVPEAVQHAFAAYRSAVAQQEMSSFSASSAPPSAEAPPMRTHTYNHNHHDTEDDGVDEPPSSDFES</sequence>
<gene>
    <name evidence="2" type="ORF">CAOG_001310</name>
</gene>
<evidence type="ECO:0000313" key="2">
    <source>
        <dbReference type="EMBL" id="KJE89905.1"/>
    </source>
</evidence>
<feature type="compositionally biased region" description="Low complexity" evidence="1">
    <location>
        <begin position="167"/>
        <end position="186"/>
    </location>
</feature>
<feature type="compositionally biased region" description="Low complexity" evidence="1">
    <location>
        <begin position="340"/>
        <end position="366"/>
    </location>
</feature>
<feature type="region of interest" description="Disordered" evidence="1">
    <location>
        <begin position="315"/>
        <end position="366"/>
    </location>
</feature>
<dbReference type="AlphaFoldDB" id="A0A0D2WIX8"/>
<feature type="region of interest" description="Disordered" evidence="1">
    <location>
        <begin position="726"/>
        <end position="768"/>
    </location>
</feature>
<reference evidence="3" key="1">
    <citation type="submission" date="2011-02" db="EMBL/GenBank/DDBJ databases">
        <title>The Genome Sequence of Capsaspora owczarzaki ATCC 30864.</title>
        <authorList>
            <person name="Russ C."/>
            <person name="Cuomo C."/>
            <person name="Burger G."/>
            <person name="Gray M.W."/>
            <person name="Holland P.W.H."/>
            <person name="King N."/>
            <person name="Lang F.B.F."/>
            <person name="Roger A.J."/>
            <person name="Ruiz-Trillo I."/>
            <person name="Young S.K."/>
            <person name="Zeng Q."/>
            <person name="Gargeya S."/>
            <person name="Alvarado L."/>
            <person name="Berlin A."/>
            <person name="Chapman S.B."/>
            <person name="Chen Z."/>
            <person name="Freedman E."/>
            <person name="Gellesch M."/>
            <person name="Goldberg J."/>
            <person name="Griggs A."/>
            <person name="Gujja S."/>
            <person name="Heilman E."/>
            <person name="Heiman D."/>
            <person name="Howarth C."/>
            <person name="Mehta T."/>
            <person name="Neiman D."/>
            <person name="Pearson M."/>
            <person name="Roberts A."/>
            <person name="Saif S."/>
            <person name="Shea T."/>
            <person name="Shenoy N."/>
            <person name="Sisk P."/>
            <person name="Stolte C."/>
            <person name="Sykes S."/>
            <person name="White J."/>
            <person name="Yandava C."/>
            <person name="Haas B."/>
            <person name="Nusbaum C."/>
            <person name="Birren B."/>
        </authorList>
    </citation>
    <scope>NUCLEOTIDE SEQUENCE</scope>
    <source>
        <strain evidence="3">ATCC 30864</strain>
    </source>
</reference>